<dbReference type="EMBL" id="CYYP01000002">
    <property type="protein sequence ID" value="CUN52402.1"/>
    <property type="molecule type" value="Genomic_DNA"/>
</dbReference>
<evidence type="ECO:0000313" key="3">
    <source>
        <dbReference type="Proteomes" id="UP000095468"/>
    </source>
</evidence>
<proteinExistence type="predicted"/>
<evidence type="ECO:0000313" key="2">
    <source>
        <dbReference type="EMBL" id="CUN52402.1"/>
    </source>
</evidence>
<feature type="transmembrane region" description="Helical" evidence="1">
    <location>
        <begin position="12"/>
        <end position="32"/>
    </location>
</feature>
<dbReference type="RefSeq" id="WP_055285328.1">
    <property type="nucleotide sequence ID" value="NZ_CYYP01000002.1"/>
</dbReference>
<sequence length="149" mass="15501">MASRGCASNKTAGALIAVVVFAAAVTLMRVYVAGDHGAQGKTAAQVSLNDCAAVPVAVKLVEDGEARTVYETDDSELVASAFAALDGCTVGDAVDERMSDAGRTLVFVYADGSEQSVELEGKNIVLDKTAYRLNGADELWRQLAAIKNS</sequence>
<keyword evidence="1" id="KW-1133">Transmembrane helix</keyword>
<dbReference type="Proteomes" id="UP000095468">
    <property type="component" value="Unassembled WGS sequence"/>
</dbReference>
<dbReference type="AlphaFoldDB" id="A0A173XKL5"/>
<evidence type="ECO:0000256" key="1">
    <source>
        <dbReference type="SAM" id="Phobius"/>
    </source>
</evidence>
<organism evidence="2 3">
    <name type="scientific">Collinsella aerofaciens</name>
    <dbReference type="NCBI Taxonomy" id="74426"/>
    <lineage>
        <taxon>Bacteria</taxon>
        <taxon>Bacillati</taxon>
        <taxon>Actinomycetota</taxon>
        <taxon>Coriobacteriia</taxon>
        <taxon>Coriobacteriales</taxon>
        <taxon>Coriobacteriaceae</taxon>
        <taxon>Collinsella</taxon>
    </lineage>
</organism>
<keyword evidence="1" id="KW-0812">Transmembrane</keyword>
<protein>
    <submittedName>
        <fullName evidence="2">Uncharacterized protein</fullName>
    </submittedName>
</protein>
<name>A0A173XKL5_9ACTN</name>
<reference evidence="2 3" key="1">
    <citation type="submission" date="2015-09" db="EMBL/GenBank/DDBJ databases">
        <authorList>
            <consortium name="Pathogen Informatics"/>
        </authorList>
    </citation>
    <scope>NUCLEOTIDE SEQUENCE [LARGE SCALE GENOMIC DNA]</scope>
    <source>
        <strain evidence="2 3">2789STDY5608823</strain>
    </source>
</reference>
<keyword evidence="1" id="KW-0472">Membrane</keyword>
<accession>A0A173XKL5</accession>
<gene>
    <name evidence="2" type="ORF">ERS852381_00330</name>
</gene>